<evidence type="ECO:0000256" key="2">
    <source>
        <dbReference type="SAM" id="SignalP"/>
    </source>
</evidence>
<organism evidence="3 4">
    <name type="scientific">Solibacillus silvestris (strain StLB046)</name>
    <name type="common">Bacillus silvestris</name>
    <dbReference type="NCBI Taxonomy" id="1002809"/>
    <lineage>
        <taxon>Bacteria</taxon>
        <taxon>Bacillati</taxon>
        <taxon>Bacillota</taxon>
        <taxon>Bacilli</taxon>
        <taxon>Bacillales</taxon>
        <taxon>Caryophanaceae</taxon>
        <taxon>Solibacillus</taxon>
    </lineage>
</organism>
<dbReference type="eggNOG" id="COG2358">
    <property type="taxonomic scope" value="Bacteria"/>
</dbReference>
<dbReference type="PANTHER" id="PTHR42941:SF1">
    <property type="entry name" value="SLL1037 PROTEIN"/>
    <property type="match status" value="1"/>
</dbReference>
<dbReference type="SUPFAM" id="SSF53850">
    <property type="entry name" value="Periplasmic binding protein-like II"/>
    <property type="match status" value="1"/>
</dbReference>
<dbReference type="STRING" id="1002809.SSIL_3608"/>
<keyword evidence="2" id="KW-0732">Signal</keyword>
<dbReference type="PROSITE" id="PS51257">
    <property type="entry name" value="PROKAR_LIPOPROTEIN"/>
    <property type="match status" value="1"/>
</dbReference>
<dbReference type="RefSeq" id="WP_008406235.1">
    <property type="nucleotide sequence ID" value="NC_018065.1"/>
</dbReference>
<name>F2F9N3_SOLSS</name>
<sequence>MFKSKNMLFLLVLSAFILVLAACGADDEAETSSGTETSTGTDTTDSGSEKADFGDVKFLSILTGGTQGTYYPLGGTFADLITTDTGVKTTAEVSQASAANMTALAAGDGEVAFVQTDIAYYATQGTLMFEGQKIDSVVALGALYPETVQLVTLADSGIKTFADLKGKKVSVGAPGSGTYANAEQLLEIHGLSIEDDIQAQNLDFGESTDGIQSGQIDAAFITAGYPTGAVEALNATNGVHIIPVEADKAAELIEKYPYYAVDNIPAGTYGLEAEVPAVSVGAMLAVNKDLPEDLVYAMTKAIYDNTDKIGHAKGEFIKAETGLDGIGIEVHPGAQRYFDEVK</sequence>
<dbReference type="Gene3D" id="3.40.190.10">
    <property type="entry name" value="Periplasmic binding protein-like II"/>
    <property type="match status" value="2"/>
</dbReference>
<protein>
    <submittedName>
        <fullName evidence="3">TRAP-type uncharacterized transport system, periplasmic component</fullName>
    </submittedName>
</protein>
<dbReference type="HOGENOM" id="CLU_033215_4_1_9"/>
<reference evidence="4" key="1">
    <citation type="submission" date="2011-04" db="EMBL/GenBank/DDBJ databases">
        <title>Genome sequence of Solibacillus silvestris StLB046.</title>
        <authorList>
            <person name="Morohoshi T."/>
            <person name="Someya N."/>
            <person name="Ikeda T."/>
        </authorList>
    </citation>
    <scope>NUCLEOTIDE SEQUENCE [LARGE SCALE GENOMIC DNA]</scope>
    <source>
        <strain evidence="4">StLB046</strain>
    </source>
</reference>
<evidence type="ECO:0000313" key="4">
    <source>
        <dbReference type="Proteomes" id="UP000006691"/>
    </source>
</evidence>
<dbReference type="CDD" id="cd13567">
    <property type="entry name" value="PBP2_TtGluBP"/>
    <property type="match status" value="1"/>
</dbReference>
<dbReference type="NCBIfam" id="TIGR02122">
    <property type="entry name" value="TRAP_TAXI"/>
    <property type="match status" value="1"/>
</dbReference>
<feature type="signal peptide" evidence="2">
    <location>
        <begin position="1"/>
        <end position="21"/>
    </location>
</feature>
<accession>F2F9N3</accession>
<dbReference type="KEGG" id="siv:SSIL_3608"/>
<dbReference type="Pfam" id="PF16868">
    <property type="entry name" value="NMT1_3"/>
    <property type="match status" value="1"/>
</dbReference>
<keyword evidence="4" id="KW-1185">Reference proteome</keyword>
<reference evidence="3 4" key="2">
    <citation type="journal article" date="2012" name="J. Biosci. Bioeng.">
        <title>Complete genome sequence and characterization of the N-acylhomoserine lactone-degrading gene of the potato leaf-associated Solibacillus silvestris.</title>
        <authorList>
            <person name="Morohoshi T."/>
            <person name="Tominaga Y."/>
            <person name="Someya N."/>
            <person name="Ikeda T."/>
        </authorList>
    </citation>
    <scope>NUCLEOTIDE SEQUENCE [LARGE SCALE GENOMIC DNA]</scope>
    <source>
        <strain evidence="3 4">StLB046</strain>
    </source>
</reference>
<dbReference type="AlphaFoldDB" id="F2F9N3"/>
<dbReference type="PATRIC" id="fig|1002809.3.peg.3654"/>
<evidence type="ECO:0000256" key="1">
    <source>
        <dbReference type="SAM" id="MobiDB-lite"/>
    </source>
</evidence>
<dbReference type="EMBL" id="AP012157">
    <property type="protein sequence ID" value="BAK18031.1"/>
    <property type="molecule type" value="Genomic_DNA"/>
</dbReference>
<feature type="compositionally biased region" description="Low complexity" evidence="1">
    <location>
        <begin position="31"/>
        <end position="46"/>
    </location>
</feature>
<gene>
    <name evidence="3" type="ordered locus">SSIL_3608</name>
</gene>
<evidence type="ECO:0000313" key="3">
    <source>
        <dbReference type="EMBL" id="BAK18031.1"/>
    </source>
</evidence>
<dbReference type="Proteomes" id="UP000006691">
    <property type="component" value="Chromosome"/>
</dbReference>
<feature type="chain" id="PRO_5039075164" evidence="2">
    <location>
        <begin position="22"/>
        <end position="342"/>
    </location>
</feature>
<proteinExistence type="predicted"/>
<dbReference type="PANTHER" id="PTHR42941">
    <property type="entry name" value="SLL1037 PROTEIN"/>
    <property type="match status" value="1"/>
</dbReference>
<dbReference type="InterPro" id="IPR011852">
    <property type="entry name" value="TRAP_TAXI"/>
</dbReference>
<feature type="region of interest" description="Disordered" evidence="1">
    <location>
        <begin position="29"/>
        <end position="48"/>
    </location>
</feature>